<sequence length="144" mass="15876">MTEPGPGFKPVEVDVYSMRSFALALRAEVETNLSDAVVNVNSQLKNPNVHPSGLYVEGQPFGADPRNEPAQLISNYHTGAMQQGTQLMIAFMQGMTALSNIAMKVAAEYRSTDDLNRATEEEIREKLNIPKDLPLAPRRAMMPD</sequence>
<gene>
    <name evidence="1" type="ORF">HNR73_000679</name>
</gene>
<dbReference type="EMBL" id="JACHGT010000002">
    <property type="protein sequence ID" value="MBB6032832.1"/>
    <property type="molecule type" value="Genomic_DNA"/>
</dbReference>
<proteinExistence type="predicted"/>
<reference evidence="1 2" key="1">
    <citation type="submission" date="2020-08" db="EMBL/GenBank/DDBJ databases">
        <title>Genomic Encyclopedia of Type Strains, Phase IV (KMG-IV): sequencing the most valuable type-strain genomes for metagenomic binning, comparative biology and taxonomic classification.</title>
        <authorList>
            <person name="Goeker M."/>
        </authorList>
    </citation>
    <scope>NUCLEOTIDE SEQUENCE [LARGE SCALE GENOMIC DNA]</scope>
    <source>
        <strain evidence="1 2">YIM 65646</strain>
    </source>
</reference>
<accession>A0A841FGZ9</accession>
<organism evidence="1 2">
    <name type="scientific">Phytomonospora endophytica</name>
    <dbReference type="NCBI Taxonomy" id="714109"/>
    <lineage>
        <taxon>Bacteria</taxon>
        <taxon>Bacillati</taxon>
        <taxon>Actinomycetota</taxon>
        <taxon>Actinomycetes</taxon>
        <taxon>Micromonosporales</taxon>
        <taxon>Micromonosporaceae</taxon>
        <taxon>Phytomonospora</taxon>
    </lineage>
</organism>
<evidence type="ECO:0000313" key="2">
    <source>
        <dbReference type="Proteomes" id="UP000548476"/>
    </source>
</evidence>
<evidence type="ECO:0000313" key="1">
    <source>
        <dbReference type="EMBL" id="MBB6032832.1"/>
    </source>
</evidence>
<dbReference type="RefSeq" id="WP_184785767.1">
    <property type="nucleotide sequence ID" value="NZ_BONT01000018.1"/>
</dbReference>
<dbReference type="Proteomes" id="UP000548476">
    <property type="component" value="Unassembled WGS sequence"/>
</dbReference>
<comment type="caution">
    <text evidence="1">The sequence shown here is derived from an EMBL/GenBank/DDBJ whole genome shotgun (WGS) entry which is preliminary data.</text>
</comment>
<keyword evidence="2" id="KW-1185">Reference proteome</keyword>
<dbReference type="AlphaFoldDB" id="A0A841FGZ9"/>
<name>A0A841FGZ9_9ACTN</name>
<protein>
    <submittedName>
        <fullName evidence="1">Uncharacterized protein</fullName>
    </submittedName>
</protein>